<dbReference type="Proteomes" id="UP000076925">
    <property type="component" value="Unassembled WGS sequence"/>
</dbReference>
<comment type="caution">
    <text evidence="1">The sequence shown here is derived from an EMBL/GenBank/DDBJ whole genome shotgun (WGS) entry which is preliminary data.</text>
</comment>
<dbReference type="EMBL" id="ANNX02000047">
    <property type="protein sequence ID" value="KYC36336.1"/>
    <property type="molecule type" value="Genomic_DNA"/>
</dbReference>
<sequence>MQAVQRIKGEFMSNFIRVQGETCPAGYRHVTYVEALENARQLCSILKEWDIARLAHGASMDGSGYGCKIRPDDETRLGHSLCVRGQSNLF</sequence>
<keyword evidence="2" id="KW-1185">Reference proteome</keyword>
<dbReference type="InterPro" id="IPR037015">
    <property type="entry name" value="APT_N_sf"/>
</dbReference>
<proteinExistence type="predicted"/>
<dbReference type="SUPFAM" id="SSF56436">
    <property type="entry name" value="C-type lectin-like"/>
    <property type="match status" value="1"/>
</dbReference>
<dbReference type="AlphaFoldDB" id="A0A139WV73"/>
<dbReference type="Gene3D" id="3.10.40.10">
    <property type="entry name" value="Aerolysin/Pertussis toxin (APT), N-terminal domain"/>
    <property type="match status" value="1"/>
</dbReference>
<name>A0A139WV73_9CYAN</name>
<evidence type="ECO:0000313" key="1">
    <source>
        <dbReference type="EMBL" id="KYC36336.1"/>
    </source>
</evidence>
<protein>
    <submittedName>
        <fullName evidence="1">Uncharacterized protein</fullName>
    </submittedName>
</protein>
<dbReference type="InterPro" id="IPR016187">
    <property type="entry name" value="CTDL_fold"/>
</dbReference>
<organism evidence="1 2">
    <name type="scientific">Scytonema hofmannii PCC 7110</name>
    <dbReference type="NCBI Taxonomy" id="128403"/>
    <lineage>
        <taxon>Bacteria</taxon>
        <taxon>Bacillati</taxon>
        <taxon>Cyanobacteriota</taxon>
        <taxon>Cyanophyceae</taxon>
        <taxon>Nostocales</taxon>
        <taxon>Scytonemataceae</taxon>
        <taxon>Scytonema</taxon>
    </lineage>
</organism>
<gene>
    <name evidence="1" type="ORF">WA1_42195</name>
</gene>
<evidence type="ECO:0000313" key="2">
    <source>
        <dbReference type="Proteomes" id="UP000076925"/>
    </source>
</evidence>
<reference evidence="1 2" key="1">
    <citation type="journal article" date="2013" name="Genome Biol. Evol.">
        <title>Genomes of Stigonematalean cyanobacteria (subsection V) and the evolution of oxygenic photosynthesis from prokaryotes to plastids.</title>
        <authorList>
            <person name="Dagan T."/>
            <person name="Roettger M."/>
            <person name="Stucken K."/>
            <person name="Landan G."/>
            <person name="Koch R."/>
            <person name="Major P."/>
            <person name="Gould S.B."/>
            <person name="Goremykin V.V."/>
            <person name="Rippka R."/>
            <person name="Tandeau de Marsac N."/>
            <person name="Gugger M."/>
            <person name="Lockhart P.J."/>
            <person name="Allen J.F."/>
            <person name="Brune I."/>
            <person name="Maus I."/>
            <person name="Puhler A."/>
            <person name="Martin W.F."/>
        </authorList>
    </citation>
    <scope>NUCLEOTIDE SEQUENCE [LARGE SCALE GENOMIC DNA]</scope>
    <source>
        <strain evidence="1 2">PCC 7110</strain>
    </source>
</reference>
<accession>A0A139WV73</accession>